<evidence type="ECO:0000313" key="4">
    <source>
        <dbReference type="RefSeq" id="XP_022637770.1"/>
    </source>
</evidence>
<dbReference type="RefSeq" id="XP_022637769.1">
    <property type="nucleotide sequence ID" value="XM_022782048.1"/>
</dbReference>
<dbReference type="KEGG" id="vra:106764684"/>
<dbReference type="STRING" id="3916.A0A3Q0F1C3"/>
<evidence type="ECO:0000313" key="2">
    <source>
        <dbReference type="Proteomes" id="UP000087766"/>
    </source>
</evidence>
<name>A0A3Q0F1C3_VIGRR</name>
<reference evidence="2" key="1">
    <citation type="journal article" date="2014" name="Nat. Commun.">
        <title>Genome sequence of mungbean and insights into evolution within Vigna species.</title>
        <authorList>
            <person name="Kang Y.J."/>
            <person name="Kim S.K."/>
            <person name="Kim M.Y."/>
            <person name="Lestari P."/>
            <person name="Kim K.H."/>
            <person name="Ha B.K."/>
            <person name="Jun T.H."/>
            <person name="Hwang W.J."/>
            <person name="Lee T."/>
            <person name="Lee J."/>
            <person name="Shim S."/>
            <person name="Yoon M.Y."/>
            <person name="Jang Y.E."/>
            <person name="Han K.S."/>
            <person name="Taeprayoon P."/>
            <person name="Yoon N."/>
            <person name="Somta P."/>
            <person name="Tanya P."/>
            <person name="Kim K.S."/>
            <person name="Gwag J.G."/>
            <person name="Moon J.K."/>
            <person name="Lee Y.H."/>
            <person name="Park B.S."/>
            <person name="Bombarely A."/>
            <person name="Doyle J.J."/>
            <person name="Jackson S.A."/>
            <person name="Schafleitner R."/>
            <person name="Srinives P."/>
            <person name="Varshney R.K."/>
            <person name="Lee S.H."/>
        </authorList>
    </citation>
    <scope>NUCLEOTIDE SEQUENCE [LARGE SCALE GENOMIC DNA]</scope>
    <source>
        <strain evidence="2">cv. VC1973A</strain>
    </source>
</reference>
<dbReference type="RefSeq" id="XP_022637771.1">
    <property type="nucleotide sequence ID" value="XM_022782050.1"/>
</dbReference>
<evidence type="ECO:0000313" key="6">
    <source>
        <dbReference type="RefSeq" id="XP_022637772.1"/>
    </source>
</evidence>
<protein>
    <submittedName>
        <fullName evidence="3 4">Uncharacterized protein LOC106764684 isoform X1</fullName>
    </submittedName>
</protein>
<gene>
    <name evidence="3 4 5 6 7" type="primary">LOC106764684</name>
</gene>
<dbReference type="RefSeq" id="XP_022637770.1">
    <property type="nucleotide sequence ID" value="XM_022782049.1"/>
</dbReference>
<feature type="compositionally biased region" description="Polar residues" evidence="1">
    <location>
        <begin position="105"/>
        <end position="120"/>
    </location>
</feature>
<evidence type="ECO:0000256" key="1">
    <source>
        <dbReference type="SAM" id="MobiDB-lite"/>
    </source>
</evidence>
<accession>A0A3Q0F1C3</accession>
<dbReference type="GeneID" id="106764684"/>
<dbReference type="Proteomes" id="UP000087766">
    <property type="component" value="Chromosome 6"/>
</dbReference>
<evidence type="ECO:0000313" key="7">
    <source>
        <dbReference type="RefSeq" id="XP_022637773.1"/>
    </source>
</evidence>
<keyword evidence="2" id="KW-1185">Reference proteome</keyword>
<evidence type="ECO:0000313" key="3">
    <source>
        <dbReference type="RefSeq" id="XP_022637769.1"/>
    </source>
</evidence>
<dbReference type="AlphaFoldDB" id="A0A3Q0F1C3"/>
<reference evidence="3 4" key="2">
    <citation type="submission" date="2025-04" db="UniProtKB">
        <authorList>
            <consortium name="RefSeq"/>
        </authorList>
    </citation>
    <scope>IDENTIFICATION</scope>
    <source>
        <tissue evidence="3 4">Leaf</tissue>
    </source>
</reference>
<evidence type="ECO:0000313" key="5">
    <source>
        <dbReference type="RefSeq" id="XP_022637771.1"/>
    </source>
</evidence>
<dbReference type="OrthoDB" id="46583at2759"/>
<feature type="region of interest" description="Disordered" evidence="1">
    <location>
        <begin position="73"/>
        <end position="120"/>
    </location>
</feature>
<proteinExistence type="predicted"/>
<dbReference type="RefSeq" id="XP_022637773.1">
    <property type="nucleotide sequence ID" value="XM_022782052.1"/>
</dbReference>
<sequence length="120" mass="13765">MLSLSYQVTYLTLAKENKKSYKVFYFNLPAEMIDCIEKVEQVVRIKQKQEEDKAAVKLHSFNPAFKINEAAHKSTKTERMRILRSTSSTRKKCEAAQQARDANESKSPLGTRQSYDGSNI</sequence>
<organism evidence="2 7">
    <name type="scientific">Vigna radiata var. radiata</name>
    <name type="common">Mung bean</name>
    <name type="synonym">Phaseolus aureus</name>
    <dbReference type="NCBI Taxonomy" id="3916"/>
    <lineage>
        <taxon>Eukaryota</taxon>
        <taxon>Viridiplantae</taxon>
        <taxon>Streptophyta</taxon>
        <taxon>Embryophyta</taxon>
        <taxon>Tracheophyta</taxon>
        <taxon>Spermatophyta</taxon>
        <taxon>Magnoliopsida</taxon>
        <taxon>eudicotyledons</taxon>
        <taxon>Gunneridae</taxon>
        <taxon>Pentapetalae</taxon>
        <taxon>rosids</taxon>
        <taxon>fabids</taxon>
        <taxon>Fabales</taxon>
        <taxon>Fabaceae</taxon>
        <taxon>Papilionoideae</taxon>
        <taxon>50 kb inversion clade</taxon>
        <taxon>NPAAA clade</taxon>
        <taxon>indigoferoid/millettioid clade</taxon>
        <taxon>Phaseoleae</taxon>
        <taxon>Vigna</taxon>
    </lineage>
</organism>
<dbReference type="RefSeq" id="XP_022637772.1">
    <property type="nucleotide sequence ID" value="XM_022782051.1"/>
</dbReference>